<evidence type="ECO:0000313" key="1">
    <source>
        <dbReference type="Proteomes" id="UP000095287"/>
    </source>
</evidence>
<evidence type="ECO:0000313" key="2">
    <source>
        <dbReference type="WBParaSite" id="L893_g17278.t1"/>
    </source>
</evidence>
<proteinExistence type="predicted"/>
<dbReference type="AlphaFoldDB" id="A0A1I7YLB6"/>
<organism evidence="1 2">
    <name type="scientific">Steinernema glaseri</name>
    <dbReference type="NCBI Taxonomy" id="37863"/>
    <lineage>
        <taxon>Eukaryota</taxon>
        <taxon>Metazoa</taxon>
        <taxon>Ecdysozoa</taxon>
        <taxon>Nematoda</taxon>
        <taxon>Chromadorea</taxon>
        <taxon>Rhabditida</taxon>
        <taxon>Tylenchina</taxon>
        <taxon>Panagrolaimomorpha</taxon>
        <taxon>Strongyloidoidea</taxon>
        <taxon>Steinernematidae</taxon>
        <taxon>Steinernema</taxon>
    </lineage>
</organism>
<sequence length="76" mass="8884">MLRRNRPLLVTTRAMVYALRVRSPQRLVPAKEHSFQEESYGRAASFSTKPDRPRYMRAVRNTCRIKSNGGMRSPYL</sequence>
<dbReference type="WBParaSite" id="L893_g17278.t1">
    <property type="protein sequence ID" value="L893_g17278.t1"/>
    <property type="gene ID" value="L893_g17278"/>
</dbReference>
<name>A0A1I7YLB6_9BILA</name>
<accession>A0A1I7YLB6</accession>
<protein>
    <submittedName>
        <fullName evidence="2">Secreted protein</fullName>
    </submittedName>
</protein>
<dbReference type="Proteomes" id="UP000095287">
    <property type="component" value="Unplaced"/>
</dbReference>
<reference evidence="2" key="1">
    <citation type="submission" date="2016-11" db="UniProtKB">
        <authorList>
            <consortium name="WormBaseParasite"/>
        </authorList>
    </citation>
    <scope>IDENTIFICATION</scope>
</reference>
<keyword evidence="1" id="KW-1185">Reference proteome</keyword>